<evidence type="ECO:0000256" key="4">
    <source>
        <dbReference type="ARBA" id="ARBA00022692"/>
    </source>
</evidence>
<evidence type="ECO:0000256" key="1">
    <source>
        <dbReference type="ARBA" id="ARBA00004401"/>
    </source>
</evidence>
<keyword evidence="4 9" id="KW-0812">Transmembrane</keyword>
<dbReference type="Proteomes" id="UP001179647">
    <property type="component" value="Chromosome"/>
</dbReference>
<dbReference type="EMBL" id="CP110232">
    <property type="protein sequence ID" value="WEG73855.1"/>
    <property type="molecule type" value="Genomic_DNA"/>
</dbReference>
<keyword evidence="5 9" id="KW-1133">Transmembrane helix</keyword>
<reference evidence="10" key="1">
    <citation type="submission" date="2022-10" db="EMBL/GenBank/DDBJ databases">
        <title>Vagococcus sp. isolated from poultry meat.</title>
        <authorList>
            <person name="Johansson P."/>
            <person name="Bjorkroth J."/>
        </authorList>
    </citation>
    <scope>NUCLEOTIDE SEQUENCE</scope>
    <source>
        <strain evidence="10">STAA11</strain>
    </source>
</reference>
<evidence type="ECO:0000313" key="11">
    <source>
        <dbReference type="Proteomes" id="UP001179647"/>
    </source>
</evidence>
<dbReference type="AlphaFoldDB" id="A0AAF0CVM1"/>
<keyword evidence="6 9" id="KW-0472">Membrane</keyword>
<gene>
    <name evidence="10" type="primary">ftsL</name>
    <name evidence="10" type="ORF">OL234_02780</name>
</gene>
<keyword evidence="2" id="KW-1003">Cell membrane</keyword>
<name>A0AAF0CVM1_9ENTE</name>
<evidence type="ECO:0000256" key="9">
    <source>
        <dbReference type="SAM" id="Phobius"/>
    </source>
</evidence>
<evidence type="ECO:0000256" key="5">
    <source>
        <dbReference type="ARBA" id="ARBA00022989"/>
    </source>
</evidence>
<dbReference type="KEGG" id="vie:OL234_02780"/>
<comment type="subcellular location">
    <subcellularLocation>
        <location evidence="1">Cell membrane</location>
        <topology evidence="1">Single-pass type II membrane protein</topology>
    </subcellularLocation>
</comment>
<keyword evidence="11" id="KW-1185">Reference proteome</keyword>
<protein>
    <recommendedName>
        <fullName evidence="8">Cell division protein FtsL</fullName>
    </recommendedName>
</protein>
<proteinExistence type="predicted"/>
<sequence length="125" mass="14076">MPELKKYDTSQLDRDQSLPKEKVAPKVIEFPHTKLKSISKLEKNIMLVSVGIFILLAIMTVKLTVETSQLVEEISVIQVGVNDKLDKVNKLDQERSELSRASRLKGLAETAGMEVNDDNVRNVEK</sequence>
<organism evidence="10 11">
    <name type="scientific">Vagococcus intermedius</name>
    <dbReference type="NCBI Taxonomy" id="2991418"/>
    <lineage>
        <taxon>Bacteria</taxon>
        <taxon>Bacillati</taxon>
        <taxon>Bacillota</taxon>
        <taxon>Bacilli</taxon>
        <taxon>Lactobacillales</taxon>
        <taxon>Enterococcaceae</taxon>
        <taxon>Vagococcus</taxon>
    </lineage>
</organism>
<evidence type="ECO:0000256" key="3">
    <source>
        <dbReference type="ARBA" id="ARBA00022618"/>
    </source>
</evidence>
<keyword evidence="7" id="KW-0131">Cell cycle</keyword>
<accession>A0AAF0CVM1</accession>
<evidence type="ECO:0000256" key="7">
    <source>
        <dbReference type="ARBA" id="ARBA00023306"/>
    </source>
</evidence>
<dbReference type="GO" id="GO:0051301">
    <property type="term" value="P:cell division"/>
    <property type="evidence" value="ECO:0007669"/>
    <property type="project" value="UniProtKB-KW"/>
</dbReference>
<dbReference type="InterPro" id="IPR011922">
    <property type="entry name" value="Cell_div_FtsL"/>
</dbReference>
<evidence type="ECO:0000256" key="6">
    <source>
        <dbReference type="ARBA" id="ARBA00023136"/>
    </source>
</evidence>
<evidence type="ECO:0000313" key="10">
    <source>
        <dbReference type="EMBL" id="WEG73855.1"/>
    </source>
</evidence>
<evidence type="ECO:0000256" key="2">
    <source>
        <dbReference type="ARBA" id="ARBA00022475"/>
    </source>
</evidence>
<keyword evidence="3 10" id="KW-0132">Cell division</keyword>
<evidence type="ECO:0000256" key="8">
    <source>
        <dbReference type="NCBIfam" id="TIGR02209"/>
    </source>
</evidence>
<dbReference type="NCBIfam" id="TIGR02209">
    <property type="entry name" value="ftsL_broad"/>
    <property type="match status" value="1"/>
</dbReference>
<dbReference type="RefSeq" id="WP_275469655.1">
    <property type="nucleotide sequence ID" value="NZ_CP110232.1"/>
</dbReference>
<feature type="transmembrane region" description="Helical" evidence="9">
    <location>
        <begin position="44"/>
        <end position="65"/>
    </location>
</feature>
<dbReference type="GO" id="GO:0005886">
    <property type="term" value="C:plasma membrane"/>
    <property type="evidence" value="ECO:0007669"/>
    <property type="project" value="UniProtKB-SubCell"/>
</dbReference>